<dbReference type="RefSeq" id="WP_076784100.1">
    <property type="nucleotide sequence ID" value="NZ_FTPU01000037.1"/>
</dbReference>
<evidence type="ECO:0000313" key="3">
    <source>
        <dbReference type="Proteomes" id="UP000187261"/>
    </source>
</evidence>
<sequence length="153" mass="17798">MRKLNIIGWLSVIVVAVVLAIQFIPVERNVSTVPPGQSFEKTEKVPANVAAILKVSCYDCHSNNTRYPWYSVLQPGAWFMARHIKKGKEELNFDEFNNYSKRRKKAKIKSIISQIEKDEMPLKSYRMMHGNARLSADKKKELLDFFRDNEYSK</sequence>
<feature type="domain" description="Haem-binding" evidence="1">
    <location>
        <begin position="15"/>
        <end position="150"/>
    </location>
</feature>
<dbReference type="InterPro" id="IPR025992">
    <property type="entry name" value="Haem-bd"/>
</dbReference>
<dbReference type="AlphaFoldDB" id="A0A1U7PWR2"/>
<proteinExistence type="predicted"/>
<dbReference type="STRING" id="1121284.SAMN05660493_02726"/>
<evidence type="ECO:0000259" key="1">
    <source>
        <dbReference type="SMART" id="SM01235"/>
    </source>
</evidence>
<accession>A0A1U7PWR2</accession>
<evidence type="ECO:0000313" key="2">
    <source>
        <dbReference type="EMBL" id="SIT97995.1"/>
    </source>
</evidence>
<organism evidence="2 3">
    <name type="scientific">Epilithonimonas bovis DSM 19482</name>
    <dbReference type="NCBI Taxonomy" id="1121284"/>
    <lineage>
        <taxon>Bacteria</taxon>
        <taxon>Pseudomonadati</taxon>
        <taxon>Bacteroidota</taxon>
        <taxon>Flavobacteriia</taxon>
        <taxon>Flavobacteriales</taxon>
        <taxon>Weeksellaceae</taxon>
        <taxon>Chryseobacterium group</taxon>
        <taxon>Epilithonimonas</taxon>
    </lineage>
</organism>
<dbReference type="Proteomes" id="UP000187261">
    <property type="component" value="Unassembled WGS sequence"/>
</dbReference>
<gene>
    <name evidence="2" type="ORF">SAMN05660493_02726</name>
</gene>
<name>A0A1U7PWR2_9FLAO</name>
<dbReference type="EMBL" id="FTPU01000037">
    <property type="protein sequence ID" value="SIT97995.1"/>
    <property type="molecule type" value="Genomic_DNA"/>
</dbReference>
<dbReference type="OrthoDB" id="196738at2"/>
<protein>
    <submittedName>
        <fullName evidence="2">Haem-binding domain-containing protein</fullName>
    </submittedName>
</protein>
<dbReference type="Pfam" id="PF14376">
    <property type="entry name" value="Haem_bd"/>
    <property type="match status" value="1"/>
</dbReference>
<dbReference type="SMART" id="SM01235">
    <property type="entry name" value="Haem_bd"/>
    <property type="match status" value="1"/>
</dbReference>
<reference evidence="3" key="1">
    <citation type="submission" date="2016-10" db="EMBL/GenBank/DDBJ databases">
        <authorList>
            <person name="Varghese N."/>
            <person name="Submissions S."/>
        </authorList>
    </citation>
    <scope>NUCLEOTIDE SEQUENCE [LARGE SCALE GENOMIC DNA]</scope>
    <source>
        <strain evidence="3">DSM 19482</strain>
    </source>
</reference>
<keyword evidence="3" id="KW-1185">Reference proteome</keyword>